<evidence type="ECO:0000313" key="2">
    <source>
        <dbReference type="Proteomes" id="UP000481153"/>
    </source>
</evidence>
<reference evidence="1 2" key="1">
    <citation type="submission" date="2019-07" db="EMBL/GenBank/DDBJ databases">
        <title>Genomics analysis of Aphanomyces spp. identifies a new class of oomycete effector associated with host adaptation.</title>
        <authorList>
            <person name="Gaulin E."/>
        </authorList>
    </citation>
    <scope>NUCLEOTIDE SEQUENCE [LARGE SCALE GENOMIC DNA]</scope>
    <source>
        <strain evidence="1 2">ATCC 201684</strain>
    </source>
</reference>
<keyword evidence="2" id="KW-1185">Reference proteome</keyword>
<dbReference type="AlphaFoldDB" id="A0A6G0W6U3"/>
<accession>A0A6G0W6U3</accession>
<dbReference type="VEuPathDB" id="FungiDB:AeMF1_006634"/>
<name>A0A6G0W6U3_9STRA</name>
<sequence length="196" mass="21921">MLNKLPKLLCDAVLSNFDVNGAVPLTREYLDTCLENLRESMSTKGQACIVPEQPAISTGATVATFTWVGRLHPVQADFEIPKCKVYSLWCMWFEGIPASNIGTLRKLRSLDLQKRGDAAKLSKARKVIAIVASAAGYPNLLDVASMDAVPRKLAYERGFLHKTKSMMQLMSPDEWAAHRVNEMSYITFYDIVLKHK</sequence>
<comment type="caution">
    <text evidence="1">The sequence shown here is derived from an EMBL/GenBank/DDBJ whole genome shotgun (WGS) entry which is preliminary data.</text>
</comment>
<proteinExistence type="predicted"/>
<dbReference type="EMBL" id="VJMJ01000323">
    <property type="protein sequence ID" value="KAF0722801.1"/>
    <property type="molecule type" value="Genomic_DNA"/>
</dbReference>
<evidence type="ECO:0000313" key="1">
    <source>
        <dbReference type="EMBL" id="KAF0722801.1"/>
    </source>
</evidence>
<protein>
    <submittedName>
        <fullName evidence="1">Uncharacterized protein</fullName>
    </submittedName>
</protein>
<gene>
    <name evidence="1" type="ORF">Ae201684_018153</name>
</gene>
<dbReference type="Proteomes" id="UP000481153">
    <property type="component" value="Unassembled WGS sequence"/>
</dbReference>
<organism evidence="1 2">
    <name type="scientific">Aphanomyces euteiches</name>
    <dbReference type="NCBI Taxonomy" id="100861"/>
    <lineage>
        <taxon>Eukaryota</taxon>
        <taxon>Sar</taxon>
        <taxon>Stramenopiles</taxon>
        <taxon>Oomycota</taxon>
        <taxon>Saprolegniomycetes</taxon>
        <taxon>Saprolegniales</taxon>
        <taxon>Verrucalvaceae</taxon>
        <taxon>Aphanomyces</taxon>
    </lineage>
</organism>